<protein>
    <recommendedName>
        <fullName evidence="1">Cyanophage baseplate Pam3 plug gp18 domain-containing protein</fullName>
    </recommendedName>
</protein>
<dbReference type="InterPro" id="IPR054252">
    <property type="entry name" value="Pam3_gp18"/>
</dbReference>
<sequence>MQQIPVTQSPHQEQTFEFNGTKIRLTLRFNSVGRFWAMDVFQPVNQKQICTGQALACGVPLLFRSTQPYFFFLEDDSGAELDPMEISDLGTRCFLYIGEKSS</sequence>
<evidence type="ECO:0000313" key="3">
    <source>
        <dbReference type="Proteomes" id="UP000226080"/>
    </source>
</evidence>
<organism evidence="2 3">
    <name type="scientific">Aggregatibacter actinomycetemcomitans</name>
    <name type="common">Actinobacillus actinomycetemcomitans</name>
    <name type="synonym">Haemophilus actinomycetemcomitans</name>
    <dbReference type="NCBI Taxonomy" id="714"/>
    <lineage>
        <taxon>Bacteria</taxon>
        <taxon>Pseudomonadati</taxon>
        <taxon>Pseudomonadota</taxon>
        <taxon>Gammaproteobacteria</taxon>
        <taxon>Pasteurellales</taxon>
        <taxon>Pasteurellaceae</taxon>
        <taxon>Aggregatibacter</taxon>
    </lineage>
</organism>
<dbReference type="Proteomes" id="UP000226080">
    <property type="component" value="Unassembled WGS sequence"/>
</dbReference>
<keyword evidence="3" id="KW-1185">Reference proteome</keyword>
<dbReference type="EMBL" id="PCGW01000007">
    <property type="protein sequence ID" value="PHO20869.1"/>
    <property type="molecule type" value="Genomic_DNA"/>
</dbReference>
<comment type="caution">
    <text evidence="2">The sequence shown here is derived from an EMBL/GenBank/DDBJ whole genome shotgun (WGS) entry which is preliminary data.</text>
</comment>
<gene>
    <name evidence="2" type="ORF">CQR80_04695</name>
</gene>
<feature type="domain" description="Cyanophage baseplate Pam3 plug gp18" evidence="1">
    <location>
        <begin position="1"/>
        <end position="99"/>
    </location>
</feature>
<dbReference type="RefSeq" id="WP_099308957.1">
    <property type="nucleotide sequence ID" value="NZ_PCGV01000007.1"/>
</dbReference>
<name>A0A2G1DQU6_AGGAC</name>
<evidence type="ECO:0000313" key="2">
    <source>
        <dbReference type="EMBL" id="PHO20869.1"/>
    </source>
</evidence>
<accession>A0A2G1DQU6</accession>
<dbReference type="Pfam" id="PF22479">
    <property type="entry name" value="Pam3_gp18"/>
    <property type="match status" value="1"/>
</dbReference>
<proteinExistence type="predicted"/>
<reference evidence="2 3" key="1">
    <citation type="submission" date="2017-10" db="EMBL/GenBank/DDBJ databases">
        <title>Draft genome sequences of Aggregatibacter actinomycetemcomitans strains 310a and 310b.</title>
        <authorList>
            <person name="May A.C."/>
            <person name="Ohta H."/>
            <person name="Maeda H."/>
            <person name="Kokeguchi S."/>
            <person name="Cugini C."/>
        </authorList>
    </citation>
    <scope>NUCLEOTIDE SEQUENCE [LARGE SCALE GENOMIC DNA]</scope>
    <source>
        <strain evidence="2 3">310b</strain>
    </source>
</reference>
<evidence type="ECO:0000259" key="1">
    <source>
        <dbReference type="Pfam" id="PF22479"/>
    </source>
</evidence>